<accession>A0A6I6K1L9</accession>
<dbReference type="InterPro" id="IPR013120">
    <property type="entry name" value="FAR_NAD-bd"/>
</dbReference>
<dbReference type="Proteomes" id="UP000428260">
    <property type="component" value="Chromosome"/>
</dbReference>
<dbReference type="RefSeq" id="WP_158869561.1">
    <property type="nucleotide sequence ID" value="NZ_CP046401.1"/>
</dbReference>
<evidence type="ECO:0000259" key="1">
    <source>
        <dbReference type="Pfam" id="PF07993"/>
    </source>
</evidence>
<dbReference type="Gene3D" id="3.40.50.720">
    <property type="entry name" value="NAD(P)-binding Rossmann-like Domain"/>
    <property type="match status" value="1"/>
</dbReference>
<proteinExistence type="predicted"/>
<gene>
    <name evidence="2" type="ORF">GM418_23015</name>
</gene>
<feature type="domain" description="Thioester reductase (TE)" evidence="1">
    <location>
        <begin position="7"/>
        <end position="249"/>
    </location>
</feature>
<dbReference type="InterPro" id="IPR036291">
    <property type="entry name" value="NAD(P)-bd_dom_sf"/>
</dbReference>
<name>A0A6I6K1L9_9BACT</name>
<evidence type="ECO:0000313" key="3">
    <source>
        <dbReference type="Proteomes" id="UP000428260"/>
    </source>
</evidence>
<dbReference type="KEGG" id="mcos:GM418_23015"/>
<dbReference type="PANTHER" id="PTHR43000">
    <property type="entry name" value="DTDP-D-GLUCOSE 4,6-DEHYDRATASE-RELATED"/>
    <property type="match status" value="1"/>
</dbReference>
<protein>
    <submittedName>
        <fullName evidence="2">NAD-dependent epimerase/dehydratase family protein</fullName>
    </submittedName>
</protein>
<dbReference type="EMBL" id="CP046401">
    <property type="protein sequence ID" value="QGY46427.1"/>
    <property type="molecule type" value="Genomic_DNA"/>
</dbReference>
<dbReference type="AlphaFoldDB" id="A0A6I6K1L9"/>
<sequence>MRTVIINGANGYVASNFINNLLKQHYMVIALVRGNGQDPEERMREVLALINDGKEINTPNLEVYNYSLLDKHFAMNGNILKSIFSGNVDYFHFAASLKYDEKSVDEIFSTNIEGVENSIKVFSRYATKSSRFFYIGTAYSCGKSEGIFKEKFYGNDDISAFRNYYEQSKRFAENVVRTNIRENGLNGHIIRLSQVVGNQKTGVTKTDYGIFDFSKRILSLGNRYPNEIVRVHVDPDATQNLIPIDTVTEHLTKVLEGKEIPEIMNFVSKNPVPNSFIIDTLNQLVPIQIIPVKNLERSEMNPIERMISAGMSFTESYASTDMLFDTRQRDKFLKNTETGPDYKSVAKMMEYFIETVSDKKKKREHEAA</sequence>
<keyword evidence="3" id="KW-1185">Reference proteome</keyword>
<evidence type="ECO:0000313" key="2">
    <source>
        <dbReference type="EMBL" id="QGY46427.1"/>
    </source>
</evidence>
<organism evidence="2 3">
    <name type="scientific">Maribellus comscasis</name>
    <dbReference type="NCBI Taxonomy" id="2681766"/>
    <lineage>
        <taxon>Bacteria</taxon>
        <taxon>Pseudomonadati</taxon>
        <taxon>Bacteroidota</taxon>
        <taxon>Bacteroidia</taxon>
        <taxon>Marinilabiliales</taxon>
        <taxon>Prolixibacteraceae</taxon>
        <taxon>Maribellus</taxon>
    </lineage>
</organism>
<reference evidence="2 3" key="1">
    <citation type="submission" date="2019-11" db="EMBL/GenBank/DDBJ databases">
        <authorList>
            <person name="Zheng R.K."/>
            <person name="Sun C.M."/>
        </authorList>
    </citation>
    <scope>NUCLEOTIDE SEQUENCE [LARGE SCALE GENOMIC DNA]</scope>
    <source>
        <strain evidence="2 3">WC007</strain>
    </source>
</reference>
<dbReference type="Pfam" id="PF07993">
    <property type="entry name" value="NAD_binding_4"/>
    <property type="match status" value="1"/>
</dbReference>
<dbReference type="SUPFAM" id="SSF51735">
    <property type="entry name" value="NAD(P)-binding Rossmann-fold domains"/>
    <property type="match status" value="1"/>
</dbReference>